<dbReference type="OrthoDB" id="190201at2759"/>
<dbReference type="GeneID" id="63683008"/>
<gene>
    <name evidence="4" type="ORF">DACRYDRAFT_104535</name>
</gene>
<dbReference type="InterPro" id="IPR000073">
    <property type="entry name" value="AB_hydrolase_1"/>
</dbReference>
<dbReference type="PANTHER" id="PTHR43433:SF5">
    <property type="entry name" value="AB HYDROLASE-1 DOMAIN-CONTAINING PROTEIN"/>
    <property type="match status" value="1"/>
</dbReference>
<dbReference type="Proteomes" id="UP000030653">
    <property type="component" value="Unassembled WGS sequence"/>
</dbReference>
<dbReference type="AlphaFoldDB" id="M5G361"/>
<accession>M5G361</accession>
<dbReference type="STRING" id="1858805.M5G361"/>
<dbReference type="GO" id="GO:0006508">
    <property type="term" value="P:proteolysis"/>
    <property type="evidence" value="ECO:0007669"/>
    <property type="project" value="InterPro"/>
</dbReference>
<dbReference type="SUPFAM" id="SSF53474">
    <property type="entry name" value="alpha/beta-Hydrolases"/>
    <property type="match status" value="1"/>
</dbReference>
<proteinExistence type="inferred from homology"/>
<dbReference type="PIRSF" id="PIRSF005539">
    <property type="entry name" value="Pept_S33_TRI_F1"/>
    <property type="match status" value="1"/>
</dbReference>
<evidence type="ECO:0000256" key="2">
    <source>
        <dbReference type="ARBA" id="ARBA00022801"/>
    </source>
</evidence>
<dbReference type="PANTHER" id="PTHR43433">
    <property type="entry name" value="HYDROLASE, ALPHA/BETA FOLD FAMILY PROTEIN"/>
    <property type="match status" value="1"/>
</dbReference>
<dbReference type="PRINTS" id="PR00793">
    <property type="entry name" value="PROAMNOPTASE"/>
</dbReference>
<dbReference type="EMBL" id="JH795857">
    <property type="protein sequence ID" value="EJU04656.1"/>
    <property type="molecule type" value="Genomic_DNA"/>
</dbReference>
<dbReference type="InterPro" id="IPR005945">
    <property type="entry name" value="Pro_imino_pep"/>
</dbReference>
<dbReference type="RefSeq" id="XP_040631550.1">
    <property type="nucleotide sequence ID" value="XM_040767946.1"/>
</dbReference>
<reference evidence="4 5" key="1">
    <citation type="journal article" date="2012" name="Science">
        <title>The Paleozoic origin of enzymatic lignin decomposition reconstructed from 31 fungal genomes.</title>
        <authorList>
            <person name="Floudas D."/>
            <person name="Binder M."/>
            <person name="Riley R."/>
            <person name="Barry K."/>
            <person name="Blanchette R.A."/>
            <person name="Henrissat B."/>
            <person name="Martinez A.T."/>
            <person name="Otillar R."/>
            <person name="Spatafora J.W."/>
            <person name="Yadav J.S."/>
            <person name="Aerts A."/>
            <person name="Benoit I."/>
            <person name="Boyd A."/>
            <person name="Carlson A."/>
            <person name="Copeland A."/>
            <person name="Coutinho P.M."/>
            <person name="de Vries R.P."/>
            <person name="Ferreira P."/>
            <person name="Findley K."/>
            <person name="Foster B."/>
            <person name="Gaskell J."/>
            <person name="Glotzer D."/>
            <person name="Gorecki P."/>
            <person name="Heitman J."/>
            <person name="Hesse C."/>
            <person name="Hori C."/>
            <person name="Igarashi K."/>
            <person name="Jurgens J.A."/>
            <person name="Kallen N."/>
            <person name="Kersten P."/>
            <person name="Kohler A."/>
            <person name="Kuees U."/>
            <person name="Kumar T.K.A."/>
            <person name="Kuo A."/>
            <person name="LaButti K."/>
            <person name="Larrondo L.F."/>
            <person name="Lindquist E."/>
            <person name="Ling A."/>
            <person name="Lombard V."/>
            <person name="Lucas S."/>
            <person name="Lundell T."/>
            <person name="Martin R."/>
            <person name="McLaughlin D.J."/>
            <person name="Morgenstern I."/>
            <person name="Morin E."/>
            <person name="Murat C."/>
            <person name="Nagy L.G."/>
            <person name="Nolan M."/>
            <person name="Ohm R.A."/>
            <person name="Patyshakuliyeva A."/>
            <person name="Rokas A."/>
            <person name="Ruiz-Duenas F.J."/>
            <person name="Sabat G."/>
            <person name="Salamov A."/>
            <person name="Samejima M."/>
            <person name="Schmutz J."/>
            <person name="Slot J.C."/>
            <person name="St John F."/>
            <person name="Stenlid J."/>
            <person name="Sun H."/>
            <person name="Sun S."/>
            <person name="Syed K."/>
            <person name="Tsang A."/>
            <person name="Wiebenga A."/>
            <person name="Young D."/>
            <person name="Pisabarro A."/>
            <person name="Eastwood D.C."/>
            <person name="Martin F."/>
            <person name="Cullen D."/>
            <person name="Grigoriev I.V."/>
            <person name="Hibbett D.S."/>
        </authorList>
    </citation>
    <scope>NUCLEOTIDE SEQUENCE [LARGE SCALE GENOMIC DNA]</scope>
    <source>
        <strain evidence="4 5">DJM-731 SS1</strain>
    </source>
</reference>
<protein>
    <submittedName>
        <fullName evidence="4">Proline-specific peptidase</fullName>
    </submittedName>
</protein>
<dbReference type="HOGENOM" id="CLU_020336_15_1_1"/>
<dbReference type="InterPro" id="IPR029058">
    <property type="entry name" value="AB_hydrolase_fold"/>
</dbReference>
<sequence length="331" mass="36381">MADMSDPSFILPPTSTGYLPYRGYKTWYAIWGTLPPPSAYPLPPSQPRPLLVVPGGPGAGHNYLLPLSDLSKTHNIPVITYDSIGCGNSTILRNKDVGVGFWTLDLYVEELQALLDHLGVKEWDVLGNSFGGMLVAEHALSHPAGLKHMVVACSLATTTDWGVASQLWRDKLPDNGGAIMRKHELEGTTGSEESKHWTEEFNARHECRVVPMPEYVRRTFEILDENPDAGEVMIGPSNVDITGTLSTYTLIPRLPLISTPTLVYWGKYDVGQEICTKPFAELIPGAVAFKFLQGSHMPHVEQRGVHMRLVGDWLVGKGLAGSEEGVLERLK</sequence>
<dbReference type="InterPro" id="IPR002410">
    <property type="entry name" value="Peptidase_S33"/>
</dbReference>
<evidence type="ECO:0000313" key="4">
    <source>
        <dbReference type="EMBL" id="EJU04656.1"/>
    </source>
</evidence>
<dbReference type="Pfam" id="PF00561">
    <property type="entry name" value="Abhydrolase_1"/>
    <property type="match status" value="1"/>
</dbReference>
<evidence type="ECO:0000313" key="5">
    <source>
        <dbReference type="Proteomes" id="UP000030653"/>
    </source>
</evidence>
<evidence type="ECO:0000256" key="1">
    <source>
        <dbReference type="ARBA" id="ARBA00010088"/>
    </source>
</evidence>
<evidence type="ECO:0000259" key="3">
    <source>
        <dbReference type="Pfam" id="PF00561"/>
    </source>
</evidence>
<comment type="similarity">
    <text evidence="1">Belongs to the peptidase S33 family.</text>
</comment>
<dbReference type="Gene3D" id="3.40.50.1820">
    <property type="entry name" value="alpha/beta hydrolase"/>
    <property type="match status" value="1"/>
</dbReference>
<dbReference type="InterPro" id="IPR050471">
    <property type="entry name" value="AB_hydrolase"/>
</dbReference>
<name>M5G361_DACPD</name>
<keyword evidence="5" id="KW-1185">Reference proteome</keyword>
<organism evidence="4 5">
    <name type="scientific">Dacryopinax primogenitus (strain DJM 731)</name>
    <name type="common">Brown rot fungus</name>
    <dbReference type="NCBI Taxonomy" id="1858805"/>
    <lineage>
        <taxon>Eukaryota</taxon>
        <taxon>Fungi</taxon>
        <taxon>Dikarya</taxon>
        <taxon>Basidiomycota</taxon>
        <taxon>Agaricomycotina</taxon>
        <taxon>Dacrymycetes</taxon>
        <taxon>Dacrymycetales</taxon>
        <taxon>Dacrymycetaceae</taxon>
        <taxon>Dacryopinax</taxon>
    </lineage>
</organism>
<keyword evidence="2" id="KW-0378">Hydrolase</keyword>
<dbReference type="GO" id="GO:0008233">
    <property type="term" value="F:peptidase activity"/>
    <property type="evidence" value="ECO:0007669"/>
    <property type="project" value="InterPro"/>
</dbReference>
<feature type="domain" description="AB hydrolase-1" evidence="3">
    <location>
        <begin position="49"/>
        <end position="269"/>
    </location>
</feature>